<accession>A0A7Y9FCQ1</accession>
<evidence type="ECO:0000256" key="1">
    <source>
        <dbReference type="ARBA" id="ARBA00022679"/>
    </source>
</evidence>
<organism evidence="4 5">
    <name type="scientific">Cellulomonas oligotrophica</name>
    <dbReference type="NCBI Taxonomy" id="931536"/>
    <lineage>
        <taxon>Bacteria</taxon>
        <taxon>Bacillati</taxon>
        <taxon>Actinomycetota</taxon>
        <taxon>Actinomycetes</taxon>
        <taxon>Micrococcales</taxon>
        <taxon>Cellulomonadaceae</taxon>
        <taxon>Cellulomonas</taxon>
    </lineage>
</organism>
<evidence type="ECO:0000313" key="5">
    <source>
        <dbReference type="Proteomes" id="UP000577956"/>
    </source>
</evidence>
<keyword evidence="1" id="KW-0808">Transferase</keyword>
<reference evidence="3 6" key="2">
    <citation type="submission" date="2021-01" db="EMBL/GenBank/DDBJ databases">
        <title>Whole genome shotgun sequence of Cellulomonas oligotrophica NBRC 109435.</title>
        <authorList>
            <person name="Komaki H."/>
            <person name="Tamura T."/>
        </authorList>
    </citation>
    <scope>NUCLEOTIDE SEQUENCE [LARGE SCALE GENOMIC DNA]</scope>
    <source>
        <strain evidence="3 6">NBRC 109435</strain>
    </source>
</reference>
<evidence type="ECO:0000313" key="4">
    <source>
        <dbReference type="EMBL" id="NYD84607.1"/>
    </source>
</evidence>
<protein>
    <submittedName>
        <fullName evidence="4">Molybdopterin-guanine dinucleotide biosynthesis protein A</fullName>
    </submittedName>
</protein>
<dbReference type="EMBL" id="JACCBK010000001">
    <property type="protein sequence ID" value="NYD84607.1"/>
    <property type="molecule type" value="Genomic_DNA"/>
</dbReference>
<sequence>MSGTAAHRAAPGDVVVVVPAGGTSRRMGGTDKTALDLAGRTVLEHLLDGLTGWPVVVVGPPRGRVGGPGVRWVREDPPGGGPLAALAAGLRAAPDAAVLVAVAGDQPFAGPVVPLLLQALADDPDADVAAAAGSDGRAQPLLSAYRTRAVGALLRQDVTSRPVRLLAEGLRRTVVRVDDDAVLDVDDPADAARALAVAYRRAGA</sequence>
<reference evidence="4 5" key="1">
    <citation type="submission" date="2020-07" db="EMBL/GenBank/DDBJ databases">
        <title>Sequencing the genomes of 1000 actinobacteria strains.</title>
        <authorList>
            <person name="Klenk H.-P."/>
        </authorList>
    </citation>
    <scope>NUCLEOTIDE SEQUENCE [LARGE SCALE GENOMIC DNA]</scope>
    <source>
        <strain evidence="4 5">DSM 24482</strain>
    </source>
</reference>
<dbReference type="Pfam" id="PF12804">
    <property type="entry name" value="NTP_transf_3"/>
    <property type="match status" value="1"/>
</dbReference>
<dbReference type="Proteomes" id="UP000618382">
    <property type="component" value="Unassembled WGS sequence"/>
</dbReference>
<evidence type="ECO:0000313" key="6">
    <source>
        <dbReference type="Proteomes" id="UP000618382"/>
    </source>
</evidence>
<dbReference type="SUPFAM" id="SSF53448">
    <property type="entry name" value="Nucleotide-diphospho-sugar transferases"/>
    <property type="match status" value="1"/>
</dbReference>
<comment type="caution">
    <text evidence="4">The sequence shown here is derived from an EMBL/GenBank/DDBJ whole genome shotgun (WGS) entry which is preliminary data.</text>
</comment>
<evidence type="ECO:0000313" key="3">
    <source>
        <dbReference type="EMBL" id="GIG31674.1"/>
    </source>
</evidence>
<dbReference type="InterPro" id="IPR025877">
    <property type="entry name" value="MobA-like_NTP_Trfase"/>
</dbReference>
<dbReference type="RefSeq" id="WP_140459061.1">
    <property type="nucleotide sequence ID" value="NZ_BAABFI010000004.1"/>
</dbReference>
<dbReference type="PANTHER" id="PTHR19136:SF81">
    <property type="entry name" value="MOLYBDENUM COFACTOR GUANYLYLTRANSFERASE"/>
    <property type="match status" value="1"/>
</dbReference>
<dbReference type="AlphaFoldDB" id="A0A7Y9FCQ1"/>
<keyword evidence="6" id="KW-1185">Reference proteome</keyword>
<dbReference type="InterPro" id="IPR029044">
    <property type="entry name" value="Nucleotide-diphossugar_trans"/>
</dbReference>
<gene>
    <name evidence="4" type="ORF">BKA21_000156</name>
    <name evidence="3" type="ORF">Col01nite_08330</name>
</gene>
<evidence type="ECO:0000259" key="2">
    <source>
        <dbReference type="Pfam" id="PF12804"/>
    </source>
</evidence>
<dbReference type="Proteomes" id="UP000577956">
    <property type="component" value="Unassembled WGS sequence"/>
</dbReference>
<dbReference type="Gene3D" id="3.90.550.10">
    <property type="entry name" value="Spore Coat Polysaccharide Biosynthesis Protein SpsA, Chain A"/>
    <property type="match status" value="1"/>
</dbReference>
<dbReference type="EMBL" id="BONN01000002">
    <property type="protein sequence ID" value="GIG31674.1"/>
    <property type="molecule type" value="Genomic_DNA"/>
</dbReference>
<dbReference type="GO" id="GO:0016779">
    <property type="term" value="F:nucleotidyltransferase activity"/>
    <property type="evidence" value="ECO:0007669"/>
    <property type="project" value="TreeGrafter"/>
</dbReference>
<proteinExistence type="predicted"/>
<name>A0A7Y9FCQ1_9CELL</name>
<feature type="domain" description="MobA-like NTP transferase" evidence="2">
    <location>
        <begin position="16"/>
        <end position="165"/>
    </location>
</feature>
<dbReference type="PANTHER" id="PTHR19136">
    <property type="entry name" value="MOLYBDENUM COFACTOR GUANYLYLTRANSFERASE"/>
    <property type="match status" value="1"/>
</dbReference>